<feature type="transmembrane region" description="Helical" evidence="7">
    <location>
        <begin position="705"/>
        <end position="729"/>
    </location>
</feature>
<protein>
    <recommendedName>
        <fullName evidence="8">Amino acid transporter transmembrane domain-containing protein</fullName>
    </recommendedName>
</protein>
<name>A0A5E8BVK6_9ASCO</name>
<dbReference type="GO" id="GO:0005774">
    <property type="term" value="C:vacuolar membrane"/>
    <property type="evidence" value="ECO:0007669"/>
    <property type="project" value="TreeGrafter"/>
</dbReference>
<feature type="transmembrane region" description="Helical" evidence="7">
    <location>
        <begin position="648"/>
        <end position="665"/>
    </location>
</feature>
<evidence type="ECO:0000259" key="8">
    <source>
        <dbReference type="Pfam" id="PF01490"/>
    </source>
</evidence>
<feature type="transmembrane region" description="Helical" evidence="7">
    <location>
        <begin position="558"/>
        <end position="582"/>
    </location>
</feature>
<keyword evidence="5 7" id="KW-0472">Membrane</keyword>
<evidence type="ECO:0000313" key="10">
    <source>
        <dbReference type="Proteomes" id="UP000398389"/>
    </source>
</evidence>
<feature type="compositionally biased region" description="Acidic residues" evidence="6">
    <location>
        <begin position="288"/>
        <end position="297"/>
    </location>
</feature>
<proteinExistence type="inferred from homology"/>
<keyword evidence="3 7" id="KW-0812">Transmembrane</keyword>
<dbReference type="EMBL" id="CABVLU010000003">
    <property type="protein sequence ID" value="VVT54754.1"/>
    <property type="molecule type" value="Genomic_DNA"/>
</dbReference>
<feature type="transmembrane region" description="Helical" evidence="7">
    <location>
        <begin position="526"/>
        <end position="546"/>
    </location>
</feature>
<gene>
    <name evidence="9" type="ORF">SAPINGB_P004240</name>
</gene>
<evidence type="ECO:0000256" key="4">
    <source>
        <dbReference type="ARBA" id="ARBA00022989"/>
    </source>
</evidence>
<feature type="transmembrane region" description="Helical" evidence="7">
    <location>
        <begin position="421"/>
        <end position="440"/>
    </location>
</feature>
<dbReference type="Pfam" id="PF01490">
    <property type="entry name" value="Aa_trans"/>
    <property type="match status" value="1"/>
</dbReference>
<dbReference type="OrthoDB" id="1684102at2759"/>
<feature type="transmembrane region" description="Helical" evidence="7">
    <location>
        <begin position="489"/>
        <end position="506"/>
    </location>
</feature>
<accession>A0A5E8BVK6</accession>
<dbReference type="FunFam" id="1.20.1740.10:FF:000067">
    <property type="entry name" value="Transmembrane domain transporter"/>
    <property type="match status" value="1"/>
</dbReference>
<dbReference type="RefSeq" id="XP_031854846.1">
    <property type="nucleotide sequence ID" value="XM_031998955.1"/>
</dbReference>
<organism evidence="9 10">
    <name type="scientific">Magnusiomyces paraingens</name>
    <dbReference type="NCBI Taxonomy" id="2606893"/>
    <lineage>
        <taxon>Eukaryota</taxon>
        <taxon>Fungi</taxon>
        <taxon>Dikarya</taxon>
        <taxon>Ascomycota</taxon>
        <taxon>Saccharomycotina</taxon>
        <taxon>Dipodascomycetes</taxon>
        <taxon>Dipodascales</taxon>
        <taxon>Dipodascaceae</taxon>
        <taxon>Magnusiomyces</taxon>
    </lineage>
</organism>
<feature type="domain" description="Amino acid transporter transmembrane" evidence="8">
    <location>
        <begin position="342"/>
        <end position="725"/>
    </location>
</feature>
<feature type="region of interest" description="Disordered" evidence="6">
    <location>
        <begin position="288"/>
        <end position="322"/>
    </location>
</feature>
<dbReference type="Proteomes" id="UP000398389">
    <property type="component" value="Unassembled WGS sequence"/>
</dbReference>
<dbReference type="PANTHER" id="PTHR22950">
    <property type="entry name" value="AMINO ACID TRANSPORTER"/>
    <property type="match status" value="1"/>
</dbReference>
<feature type="compositionally biased region" description="Polar residues" evidence="6">
    <location>
        <begin position="1"/>
        <end position="11"/>
    </location>
</feature>
<evidence type="ECO:0000256" key="6">
    <source>
        <dbReference type="SAM" id="MobiDB-lite"/>
    </source>
</evidence>
<dbReference type="GeneID" id="43583055"/>
<feature type="transmembrane region" description="Helical" evidence="7">
    <location>
        <begin position="602"/>
        <end position="627"/>
    </location>
</feature>
<dbReference type="PANTHER" id="PTHR22950:SF666">
    <property type="entry name" value="VACUOLAR AMINO ACID TRANSPORTER 4"/>
    <property type="match status" value="1"/>
</dbReference>
<feature type="transmembrane region" description="Helical" evidence="7">
    <location>
        <begin position="460"/>
        <end position="477"/>
    </location>
</feature>
<feature type="compositionally biased region" description="Low complexity" evidence="6">
    <location>
        <begin position="55"/>
        <end position="67"/>
    </location>
</feature>
<dbReference type="AlphaFoldDB" id="A0A5E8BVK6"/>
<keyword evidence="10" id="KW-1185">Reference proteome</keyword>
<evidence type="ECO:0000256" key="3">
    <source>
        <dbReference type="ARBA" id="ARBA00022692"/>
    </source>
</evidence>
<dbReference type="GO" id="GO:0005302">
    <property type="term" value="F:L-tyrosine transmembrane transporter activity"/>
    <property type="evidence" value="ECO:0007669"/>
    <property type="project" value="TreeGrafter"/>
</dbReference>
<evidence type="ECO:0000256" key="5">
    <source>
        <dbReference type="ARBA" id="ARBA00023136"/>
    </source>
</evidence>
<feature type="region of interest" description="Disordered" evidence="6">
    <location>
        <begin position="1"/>
        <end position="110"/>
    </location>
</feature>
<keyword evidence="4 7" id="KW-1133">Transmembrane helix</keyword>
<comment type="subcellular location">
    <subcellularLocation>
        <location evidence="1">Membrane</location>
        <topology evidence="1">Multi-pass membrane protein</topology>
    </subcellularLocation>
</comment>
<feature type="compositionally biased region" description="Polar residues" evidence="6">
    <location>
        <begin position="92"/>
        <end position="110"/>
    </location>
</feature>
<evidence type="ECO:0000313" key="9">
    <source>
        <dbReference type="EMBL" id="VVT54754.1"/>
    </source>
</evidence>
<evidence type="ECO:0000256" key="2">
    <source>
        <dbReference type="ARBA" id="ARBA00008066"/>
    </source>
</evidence>
<comment type="similarity">
    <text evidence="2">Belongs to the amino acid/polyamine transporter 2 family.</text>
</comment>
<dbReference type="InterPro" id="IPR013057">
    <property type="entry name" value="AA_transpt_TM"/>
</dbReference>
<feature type="compositionally biased region" description="Polar residues" evidence="6">
    <location>
        <begin position="40"/>
        <end position="54"/>
    </location>
</feature>
<feature type="transmembrane region" description="Helical" evidence="7">
    <location>
        <begin position="671"/>
        <end position="693"/>
    </location>
</feature>
<evidence type="ECO:0000256" key="1">
    <source>
        <dbReference type="ARBA" id="ARBA00004141"/>
    </source>
</evidence>
<feature type="transmembrane region" description="Helical" evidence="7">
    <location>
        <begin position="374"/>
        <end position="395"/>
    </location>
</feature>
<evidence type="ECO:0000256" key="7">
    <source>
        <dbReference type="SAM" id="Phobius"/>
    </source>
</evidence>
<reference evidence="9 10" key="1">
    <citation type="submission" date="2019-09" db="EMBL/GenBank/DDBJ databases">
        <authorList>
            <person name="Brejova B."/>
        </authorList>
    </citation>
    <scope>NUCLEOTIDE SEQUENCE [LARGE SCALE GENOMIC DNA]</scope>
</reference>
<sequence length="732" mass="80376">MASPRSINTPGSNRNRRQSNQNLAESPFRQSAVRLASASPVGSPSVRSLANPFTSSVVSSRRPSHSSLAIPDFGTSPQTSLLHNGPTAIPGAQNQQPPRSSTPSVYSLNIENPDPELVRVVGRHLVNEDDISSSYRTNNGLSGSFSNNININNSNSNRSRTGSNMFGTTPTGAGSSSYYDATGDPDEQFDSLRLQGGDITRQLYKWQRDHEPDSIANKTRTRAKSFDMPRPVDPENVNIKVPGGFRRNFIAKRAQDQKQVHPPTFLTRNFIEFLSIYGHFAGEELEDDDDEYTDEDFQSTAPSGSGATDEEDEGNGQPTEDTALLPSRERRTHHHHHKQKANATITKAVLLLLKSFVGTGVLFLPKAFFNGGILFSSLALVFVAILSQVCFVLLLQSRKAVGVSSFGDIGGALFGPKMRNLILSSLVLSQIGFASAYIVFTSENLQALILAVTNNQTLVNIEQLIFLQLLIFLPLSMIRNIAKLSGTALVADFFILLGLLYLYYWGGLTLARNGISDVKLFNPRDWTLFIGTAIFTFEGIGLIIPIQESMKQPQKFPYVLGGVMIGITVIFVSMGALSYAAYGSDVKTVVILNLPQDSKFVNFIQLLYSLAILLSTPLQLFPAIRILENGLFVRSGKYNVRIKWQKNVFRFCLVFLTAFIAWGGADDLDRFVALIGSFACIPLGYIYPPLLHLKGVASTTSAKAFDLALIIFGFVAMFYTTFTTIVSWINSP</sequence>